<feature type="transmembrane region" description="Helical" evidence="19">
    <location>
        <begin position="170"/>
        <end position="189"/>
    </location>
</feature>
<keyword evidence="11 18" id="KW-0812">Transmembrane</keyword>
<evidence type="ECO:0000313" key="20">
    <source>
        <dbReference type="EMBL" id="MEO3717532.1"/>
    </source>
</evidence>
<keyword evidence="13 19" id="KW-1133">Transmembrane helix</keyword>
<evidence type="ECO:0000256" key="10">
    <source>
        <dbReference type="ARBA" id="ARBA00022679"/>
    </source>
</evidence>
<dbReference type="Proteomes" id="UP001223646">
    <property type="component" value="Unassembled WGS sequence"/>
</dbReference>
<evidence type="ECO:0000256" key="17">
    <source>
        <dbReference type="ARBA" id="ARBA00023264"/>
    </source>
</evidence>
<comment type="similarity">
    <text evidence="5 18">Belongs to the CDS family.</text>
</comment>
<dbReference type="PANTHER" id="PTHR46382:SF1">
    <property type="entry name" value="PHOSPHATIDATE CYTIDYLYLTRANSFERASE"/>
    <property type="match status" value="1"/>
</dbReference>
<dbReference type="GO" id="GO:0004605">
    <property type="term" value="F:phosphatidate cytidylyltransferase activity"/>
    <property type="evidence" value="ECO:0007669"/>
    <property type="project" value="UniProtKB-EC"/>
</dbReference>
<evidence type="ECO:0000313" key="21">
    <source>
        <dbReference type="Proteomes" id="UP001223646"/>
    </source>
</evidence>
<comment type="pathway">
    <text evidence="4">Lipid metabolism.</text>
</comment>
<comment type="subcellular location">
    <subcellularLocation>
        <location evidence="2">Cell membrane</location>
        <topology evidence="2">Multi-pass membrane protein</topology>
    </subcellularLocation>
</comment>
<dbReference type="Pfam" id="PF01148">
    <property type="entry name" value="CTP_transf_1"/>
    <property type="match status" value="1"/>
</dbReference>
<evidence type="ECO:0000256" key="9">
    <source>
        <dbReference type="ARBA" id="ARBA00022516"/>
    </source>
</evidence>
<evidence type="ECO:0000256" key="13">
    <source>
        <dbReference type="ARBA" id="ARBA00022989"/>
    </source>
</evidence>
<comment type="catalytic activity">
    <reaction evidence="1 18">
        <text>a 1,2-diacyl-sn-glycero-3-phosphate + CTP + H(+) = a CDP-1,2-diacyl-sn-glycerol + diphosphate</text>
        <dbReference type="Rhea" id="RHEA:16229"/>
        <dbReference type="ChEBI" id="CHEBI:15378"/>
        <dbReference type="ChEBI" id="CHEBI:33019"/>
        <dbReference type="ChEBI" id="CHEBI:37563"/>
        <dbReference type="ChEBI" id="CHEBI:58332"/>
        <dbReference type="ChEBI" id="CHEBI:58608"/>
        <dbReference type="EC" id="2.7.7.41"/>
    </reaction>
</comment>
<name>A0AAW9SLZ2_CORAY</name>
<gene>
    <name evidence="20" type="ORF">QP460_008020</name>
</gene>
<evidence type="ECO:0000256" key="12">
    <source>
        <dbReference type="ARBA" id="ARBA00022695"/>
    </source>
</evidence>
<accession>A0AAW9SLZ2</accession>
<dbReference type="RefSeq" id="WP_284826211.1">
    <property type="nucleotide sequence ID" value="NZ_JASOOY020000030.1"/>
</dbReference>
<feature type="transmembrane region" description="Helical" evidence="19">
    <location>
        <begin position="108"/>
        <end position="125"/>
    </location>
</feature>
<dbReference type="InterPro" id="IPR000374">
    <property type="entry name" value="PC_trans"/>
</dbReference>
<evidence type="ECO:0000256" key="15">
    <source>
        <dbReference type="ARBA" id="ARBA00023136"/>
    </source>
</evidence>
<dbReference type="PROSITE" id="PS01315">
    <property type="entry name" value="CDS"/>
    <property type="match status" value="1"/>
</dbReference>
<dbReference type="EC" id="2.7.7.41" evidence="6 18"/>
<dbReference type="EMBL" id="JASOOY020000030">
    <property type="protein sequence ID" value="MEO3717532.1"/>
    <property type="molecule type" value="Genomic_DNA"/>
</dbReference>
<dbReference type="GO" id="GO:0005886">
    <property type="term" value="C:plasma membrane"/>
    <property type="evidence" value="ECO:0007669"/>
    <property type="project" value="UniProtKB-SubCell"/>
</dbReference>
<feature type="transmembrane region" description="Helical" evidence="19">
    <location>
        <begin position="32"/>
        <end position="65"/>
    </location>
</feature>
<keyword evidence="10 18" id="KW-0808">Transferase</keyword>
<feature type="transmembrane region" description="Helical" evidence="19">
    <location>
        <begin position="210"/>
        <end position="229"/>
    </location>
</feature>
<keyword evidence="17" id="KW-1208">Phospholipid metabolism</keyword>
<reference evidence="20" key="1">
    <citation type="submission" date="2023-05" db="EMBL/GenBank/DDBJ databases">
        <authorList>
            <person name="Du J."/>
        </authorList>
    </citation>
    <scope>NUCLEOTIDE SEQUENCE</scope>
    <source>
        <strain evidence="20">UMB1064</strain>
    </source>
</reference>
<feature type="transmembrane region" description="Helical" evidence="19">
    <location>
        <begin position="235"/>
        <end position="254"/>
    </location>
</feature>
<keyword evidence="9" id="KW-0444">Lipid biosynthesis</keyword>
<comment type="caution">
    <text evidence="20">The sequence shown here is derived from an EMBL/GenBank/DDBJ whole genome shotgun (WGS) entry which is preliminary data.</text>
</comment>
<evidence type="ECO:0000256" key="5">
    <source>
        <dbReference type="ARBA" id="ARBA00010185"/>
    </source>
</evidence>
<evidence type="ECO:0000256" key="11">
    <source>
        <dbReference type="ARBA" id="ARBA00022692"/>
    </source>
</evidence>
<evidence type="ECO:0000256" key="3">
    <source>
        <dbReference type="ARBA" id="ARBA00005119"/>
    </source>
</evidence>
<sequence length="301" mass="32461">MPTSKPASNKERVLDELRLIKPRNSAGRNLPVAITVGVALGAVVSIGLLLGALAWTVLVAAAVGLATWEVCERLRESDWQVPRPVLILGGQLMVWLSAYWGIDGLVMGLAATLMLLLVVRLFLHGMAEAPRNWLRDVAVGVFVMMWIPFFAALAVQLVRMDNPWGVDPRLVIVTFMIGVISNDVGGYAAGVMFGKHPMAPKVSPKKSWEGFGGSLVLATITGALCAIFMLHAPWWQGIVLGIALVISATLGDLMESQFKRDLGIKDMSSILPGHGGLMDRLDGMLPSAAMTWLILQLFSLV</sequence>
<dbReference type="AlphaFoldDB" id="A0AAW9SLZ2"/>
<evidence type="ECO:0000256" key="1">
    <source>
        <dbReference type="ARBA" id="ARBA00001698"/>
    </source>
</evidence>
<comment type="pathway">
    <text evidence="3 18">Phospholipid metabolism; CDP-diacylglycerol biosynthesis; CDP-diacylglycerol from sn-glycerol 3-phosphate: step 3/3.</text>
</comment>
<evidence type="ECO:0000256" key="14">
    <source>
        <dbReference type="ARBA" id="ARBA00023098"/>
    </source>
</evidence>
<keyword evidence="8" id="KW-1003">Cell membrane</keyword>
<evidence type="ECO:0000256" key="7">
    <source>
        <dbReference type="ARBA" id="ARBA00019373"/>
    </source>
</evidence>
<evidence type="ECO:0000256" key="4">
    <source>
        <dbReference type="ARBA" id="ARBA00005189"/>
    </source>
</evidence>
<evidence type="ECO:0000256" key="2">
    <source>
        <dbReference type="ARBA" id="ARBA00004651"/>
    </source>
</evidence>
<protein>
    <recommendedName>
        <fullName evidence="7 18">Phosphatidate cytidylyltransferase</fullName>
        <ecNumber evidence="6 18">2.7.7.41</ecNumber>
    </recommendedName>
</protein>
<keyword evidence="14" id="KW-0443">Lipid metabolism</keyword>
<organism evidence="20 21">
    <name type="scientific">Corynebacterium amycolatum</name>
    <dbReference type="NCBI Taxonomy" id="43765"/>
    <lineage>
        <taxon>Bacteria</taxon>
        <taxon>Bacillati</taxon>
        <taxon>Actinomycetota</taxon>
        <taxon>Actinomycetes</taxon>
        <taxon>Mycobacteriales</taxon>
        <taxon>Corynebacteriaceae</taxon>
        <taxon>Corynebacterium</taxon>
    </lineage>
</organism>
<keyword evidence="12 18" id="KW-0548">Nucleotidyltransferase</keyword>
<evidence type="ECO:0000256" key="6">
    <source>
        <dbReference type="ARBA" id="ARBA00012487"/>
    </source>
</evidence>
<keyword evidence="16" id="KW-0594">Phospholipid biosynthesis</keyword>
<dbReference type="PANTHER" id="PTHR46382">
    <property type="entry name" value="PHOSPHATIDATE CYTIDYLYLTRANSFERASE"/>
    <property type="match status" value="1"/>
</dbReference>
<dbReference type="GO" id="GO:0016024">
    <property type="term" value="P:CDP-diacylglycerol biosynthetic process"/>
    <property type="evidence" value="ECO:0007669"/>
    <property type="project" value="TreeGrafter"/>
</dbReference>
<evidence type="ECO:0000256" key="8">
    <source>
        <dbReference type="ARBA" id="ARBA00022475"/>
    </source>
</evidence>
<feature type="transmembrane region" description="Helical" evidence="19">
    <location>
        <begin position="137"/>
        <end position="158"/>
    </location>
</feature>
<keyword evidence="15 19" id="KW-0472">Membrane</keyword>
<evidence type="ECO:0000256" key="16">
    <source>
        <dbReference type="ARBA" id="ARBA00023209"/>
    </source>
</evidence>
<reference evidence="20" key="2">
    <citation type="submission" date="2024-05" db="EMBL/GenBank/DDBJ databases">
        <authorList>
            <person name="Wolfe A."/>
        </authorList>
    </citation>
    <scope>NUCLEOTIDE SEQUENCE</scope>
    <source>
        <strain evidence="20">UMB1064</strain>
    </source>
</reference>
<evidence type="ECO:0000256" key="19">
    <source>
        <dbReference type="SAM" id="Phobius"/>
    </source>
</evidence>
<evidence type="ECO:0000256" key="18">
    <source>
        <dbReference type="RuleBase" id="RU003938"/>
    </source>
</evidence>
<proteinExistence type="inferred from homology"/>